<dbReference type="InterPro" id="IPR036108">
    <property type="entry name" value="4pyrrol_syn_uPrphyn_synt_sf"/>
</dbReference>
<organism evidence="11 12">
    <name type="scientific">Achromobacter animicus</name>
    <dbReference type="NCBI Taxonomy" id="1389935"/>
    <lineage>
        <taxon>Bacteria</taxon>
        <taxon>Pseudomonadati</taxon>
        <taxon>Pseudomonadota</taxon>
        <taxon>Betaproteobacteria</taxon>
        <taxon>Burkholderiales</taxon>
        <taxon>Alcaligenaceae</taxon>
        <taxon>Achromobacter</taxon>
    </lineage>
</organism>
<comment type="catalytic activity">
    <reaction evidence="8 9">
        <text>hydroxymethylbilane = uroporphyrinogen III + H2O</text>
        <dbReference type="Rhea" id="RHEA:18965"/>
        <dbReference type="ChEBI" id="CHEBI:15377"/>
        <dbReference type="ChEBI" id="CHEBI:57308"/>
        <dbReference type="ChEBI" id="CHEBI:57845"/>
        <dbReference type="EC" id="4.2.1.75"/>
    </reaction>
</comment>
<dbReference type="Pfam" id="PF02602">
    <property type="entry name" value="HEM4"/>
    <property type="match status" value="1"/>
</dbReference>
<protein>
    <recommendedName>
        <fullName evidence="7 9">Uroporphyrinogen-III synthase</fullName>
        <ecNumber evidence="3 9">4.2.1.75</ecNumber>
    </recommendedName>
</protein>
<evidence type="ECO:0000259" key="10">
    <source>
        <dbReference type="Pfam" id="PF02602"/>
    </source>
</evidence>
<dbReference type="SUPFAM" id="SSF69618">
    <property type="entry name" value="HemD-like"/>
    <property type="match status" value="1"/>
</dbReference>
<dbReference type="EMBL" id="CADIJM010000009">
    <property type="protein sequence ID" value="CAB3721137.1"/>
    <property type="molecule type" value="Genomic_DNA"/>
</dbReference>
<name>A0A6S7A9R4_9BURK</name>
<evidence type="ECO:0000256" key="3">
    <source>
        <dbReference type="ARBA" id="ARBA00013109"/>
    </source>
</evidence>
<evidence type="ECO:0000313" key="12">
    <source>
        <dbReference type="Proteomes" id="UP000494214"/>
    </source>
</evidence>
<gene>
    <name evidence="11" type="primary">hemD</name>
    <name evidence="11" type="ORF">LMG26690_03918</name>
</gene>
<dbReference type="EC" id="4.2.1.75" evidence="3 9"/>
<keyword evidence="12" id="KW-1185">Reference proteome</keyword>
<dbReference type="InterPro" id="IPR039793">
    <property type="entry name" value="UROS/Hem4"/>
</dbReference>
<dbReference type="InterPro" id="IPR003754">
    <property type="entry name" value="4pyrrol_synth_uPrphyn_synth"/>
</dbReference>
<comment type="similarity">
    <text evidence="2 9">Belongs to the uroporphyrinogen-III synthase family.</text>
</comment>
<dbReference type="RefSeq" id="WP_175124633.1">
    <property type="nucleotide sequence ID" value="NZ_CADIJM010000009.1"/>
</dbReference>
<comment type="function">
    <text evidence="6 9">Catalyzes cyclization of the linear tetrapyrrole, hydroxymethylbilane, to the macrocyclic uroporphyrinogen III.</text>
</comment>
<dbReference type="GO" id="GO:0004852">
    <property type="term" value="F:uroporphyrinogen-III synthase activity"/>
    <property type="evidence" value="ECO:0007669"/>
    <property type="project" value="UniProtKB-UniRule"/>
</dbReference>
<dbReference type="CDD" id="cd06578">
    <property type="entry name" value="HemD"/>
    <property type="match status" value="1"/>
</dbReference>
<dbReference type="AlphaFoldDB" id="A0A6S7A9R4"/>
<evidence type="ECO:0000256" key="2">
    <source>
        <dbReference type="ARBA" id="ARBA00008133"/>
    </source>
</evidence>
<dbReference type="PANTHER" id="PTHR38042">
    <property type="entry name" value="UROPORPHYRINOGEN-III SYNTHASE, CHLOROPLASTIC"/>
    <property type="match status" value="1"/>
</dbReference>
<evidence type="ECO:0000313" key="11">
    <source>
        <dbReference type="EMBL" id="CAB3721137.1"/>
    </source>
</evidence>
<evidence type="ECO:0000256" key="6">
    <source>
        <dbReference type="ARBA" id="ARBA00037589"/>
    </source>
</evidence>
<reference evidence="11 12" key="1">
    <citation type="submission" date="2020-04" db="EMBL/GenBank/DDBJ databases">
        <authorList>
            <person name="De Canck E."/>
        </authorList>
    </citation>
    <scope>NUCLEOTIDE SEQUENCE [LARGE SCALE GENOMIC DNA]</scope>
    <source>
        <strain evidence="11 12">LMG 26690</strain>
    </source>
</reference>
<evidence type="ECO:0000256" key="1">
    <source>
        <dbReference type="ARBA" id="ARBA00004772"/>
    </source>
</evidence>
<dbReference type="GO" id="GO:0006782">
    <property type="term" value="P:protoporphyrinogen IX biosynthetic process"/>
    <property type="evidence" value="ECO:0007669"/>
    <property type="project" value="UniProtKB-UniRule"/>
</dbReference>
<keyword evidence="4 9" id="KW-0456">Lyase</keyword>
<proteinExistence type="inferred from homology"/>
<evidence type="ECO:0000256" key="8">
    <source>
        <dbReference type="ARBA" id="ARBA00048617"/>
    </source>
</evidence>
<dbReference type="Gene3D" id="3.40.50.10090">
    <property type="match status" value="2"/>
</dbReference>
<evidence type="ECO:0000256" key="7">
    <source>
        <dbReference type="ARBA" id="ARBA00040167"/>
    </source>
</evidence>
<accession>A0A6S7A9R4</accession>
<keyword evidence="5 9" id="KW-0627">Porphyrin biosynthesis</keyword>
<evidence type="ECO:0000256" key="5">
    <source>
        <dbReference type="ARBA" id="ARBA00023244"/>
    </source>
</evidence>
<dbReference type="PANTHER" id="PTHR38042:SF1">
    <property type="entry name" value="UROPORPHYRINOGEN-III SYNTHASE, CHLOROPLASTIC"/>
    <property type="match status" value="1"/>
</dbReference>
<dbReference type="GO" id="GO:0006780">
    <property type="term" value="P:uroporphyrinogen III biosynthetic process"/>
    <property type="evidence" value="ECO:0007669"/>
    <property type="project" value="UniProtKB-UniRule"/>
</dbReference>
<evidence type="ECO:0000256" key="4">
    <source>
        <dbReference type="ARBA" id="ARBA00023239"/>
    </source>
</evidence>
<sequence>MDPAFAAAEGPRIAILTRPAGRNEALAGRLQGAGWQPCILPALEIHPISVASEDLPRPSAFDLVVFVSGNAARQYLNQLSQAEGAADWPAGVAAATVGPASAQALRETGFFGANTTVLHPDESAPTHDSEALWRVLEAQPTLPARVLVVRGTQGRDWLGDKLEAHGVHVTRHAAYQRRAADWTSDQLGALRRWAEADVSATWLLTSGEGADAVQNQLHAAGLTDWWLRCRFVITHPSLVRRLPPSCHGASGAAMVKICVPNDESIFQAFVAA</sequence>
<evidence type="ECO:0000256" key="9">
    <source>
        <dbReference type="RuleBase" id="RU366031"/>
    </source>
</evidence>
<dbReference type="Proteomes" id="UP000494214">
    <property type="component" value="Unassembled WGS sequence"/>
</dbReference>
<comment type="pathway">
    <text evidence="1 9">Porphyrin-containing compound metabolism; protoporphyrin-IX biosynthesis; coproporphyrinogen-III from 5-aminolevulinate: step 3/4.</text>
</comment>
<feature type="domain" description="Tetrapyrrole biosynthesis uroporphyrinogen III synthase" evidence="10">
    <location>
        <begin position="25"/>
        <end position="239"/>
    </location>
</feature>